<dbReference type="PROSITE" id="PS51840">
    <property type="entry name" value="C2_NT"/>
    <property type="match status" value="1"/>
</dbReference>
<dbReference type="PROSITE" id="PS51746">
    <property type="entry name" value="PPM_2"/>
    <property type="match status" value="1"/>
</dbReference>
<evidence type="ECO:0000256" key="5">
    <source>
        <dbReference type="ARBA" id="ARBA00022801"/>
    </source>
</evidence>
<evidence type="ECO:0000256" key="9">
    <source>
        <dbReference type="RuleBase" id="RU003465"/>
    </source>
</evidence>
<comment type="cofactor">
    <cofactor evidence="2">
        <name>Mg(2+)</name>
        <dbReference type="ChEBI" id="CHEBI:18420"/>
    </cofactor>
</comment>
<feature type="domain" description="C2 NT-type" evidence="11">
    <location>
        <begin position="670"/>
        <end position="817"/>
    </location>
</feature>
<dbReference type="PANTHER" id="PTHR33414:SF10">
    <property type="entry name" value="PROTEIN PLASTID MOVEMENT IMPAIRED 1-RELATED 2"/>
    <property type="match status" value="1"/>
</dbReference>
<keyword evidence="5 9" id="KW-0378">Hydrolase</keyword>
<keyword evidence="7 9" id="KW-0904">Protein phosphatase</keyword>
<reference evidence="12" key="1">
    <citation type="submission" date="2020-06" db="EMBL/GenBank/DDBJ databases">
        <authorList>
            <person name="Li T."/>
            <person name="Hu X."/>
            <person name="Zhang T."/>
            <person name="Song X."/>
            <person name="Zhang H."/>
            <person name="Dai N."/>
            <person name="Sheng W."/>
            <person name="Hou X."/>
            <person name="Wei L."/>
        </authorList>
    </citation>
    <scope>NUCLEOTIDE SEQUENCE</scope>
    <source>
        <strain evidence="12">G01</strain>
        <tissue evidence="12">Leaf</tissue>
    </source>
</reference>
<evidence type="ECO:0000256" key="8">
    <source>
        <dbReference type="ARBA" id="ARBA00023211"/>
    </source>
</evidence>
<evidence type="ECO:0000256" key="1">
    <source>
        <dbReference type="ARBA" id="ARBA00001936"/>
    </source>
</evidence>
<dbReference type="SMART" id="SM00332">
    <property type="entry name" value="PP2Cc"/>
    <property type="match status" value="1"/>
</dbReference>
<evidence type="ECO:0000256" key="3">
    <source>
        <dbReference type="ARBA" id="ARBA00013081"/>
    </source>
</evidence>
<dbReference type="PANTHER" id="PTHR33414">
    <property type="entry name" value="PROTEIN PLASTID MOVEMENT IMPAIRED 1-RELATED 1"/>
    <property type="match status" value="1"/>
</dbReference>
<reference evidence="12" key="2">
    <citation type="journal article" date="2024" name="Plant">
        <title>Genomic evolution and insights into agronomic trait innovations of Sesamum species.</title>
        <authorList>
            <person name="Miao H."/>
            <person name="Wang L."/>
            <person name="Qu L."/>
            <person name="Liu H."/>
            <person name="Sun Y."/>
            <person name="Le M."/>
            <person name="Wang Q."/>
            <person name="Wei S."/>
            <person name="Zheng Y."/>
            <person name="Lin W."/>
            <person name="Duan Y."/>
            <person name="Cao H."/>
            <person name="Xiong S."/>
            <person name="Wang X."/>
            <person name="Wei L."/>
            <person name="Li C."/>
            <person name="Ma Q."/>
            <person name="Ju M."/>
            <person name="Zhao R."/>
            <person name="Li G."/>
            <person name="Mu C."/>
            <person name="Tian Q."/>
            <person name="Mei H."/>
            <person name="Zhang T."/>
            <person name="Gao T."/>
            <person name="Zhang H."/>
        </authorList>
    </citation>
    <scope>NUCLEOTIDE SEQUENCE</scope>
    <source>
        <strain evidence="12">G01</strain>
    </source>
</reference>
<dbReference type="InterPro" id="IPR039614">
    <property type="entry name" value="PMI1-like"/>
</dbReference>
<sequence length="1686" mass="186814">MNFTNFNLMADPASLFPHSEIKVANSMDGDNEDCRFCDSGSEISSTMLLGSEENRSGVSSVLAMTSEDENNWLATDVVRESEEDGLSSLEGDAVLDNSCSLSVVSDTSSLCGDDLLGFEINSEIGTTILEVMNSVCDVELIPKTRDLEDPNNGTVFGDSLSVGVGLDEEIVDGASSKSSQVAMQLDKGLNVKASRSVFEVDYVPLWGFTSVCGRRPEMEDAVATMPRFMKIPLQMLMGDHEFDGVTSRLSHLTGHFFGVYDGHGALRYLPLSLISANKYTPPHKNLHTGVDLFFLRHYLKLYFQVANYCRDRIHSALSEELEIVMTNLNGGNSKENCEEQWKKALSKCFIKVDDEVGGKASPEPVAPETVGSTAVVAIVCSSHIIVANCGDSRAVLCRGKEPMALSVDHKPNREDEYARIEASGGKVIQWNGHRVFGVLAMSRSIGDRYLKPWIIPDPEVMIVPRTREDDCLILASDGLWDVLTNEEVCDIARKRILLWHKKNAATLPLQRGEGIDPAAQAAAEYLSNRALQKGSKDNISVVVLDLKAQRKIKNRKINCKGQFQLLVGVCIGILRDSDLGVRGMSFEVEFTKGDDDDASCGLLLHDIEEISKALYLHKSPLKAFNASYNDCKHLVAKTGTSESKSNVIIQDLLHKDNKSSIWNWKPFKALTHGRNHRFNCCFFLHVHTIEGLLSNFDNLNLCVTWKRKADTLRTRPAGVYLGTAEFEETLMHRCTIYGRTGPHNSVKYEPKIFSLHASVIGEPTDIGNHLVDLSRLLPLTLEELEGGKRSSGKWTTSFKLTGNAKGAVLNVSFGFSILDGDSFEPGSFVKVPHIVQEGNMNHFAEFDWRSRTSQLDNHNLDTVTRIPAERSYHHSQSVDVKFLEGIMPKQGSELSHSVSLLYRKLDEGKIGSGMEFDLSHEHLRFLKPKSDPSPESASGHTGLELTDTEFDVIEQGVEVSMKDQMRVEKCGSQRFDSSVIETIDVAELFKGEDATFDEHVGGNSKLHRNNHDDYGCPADDPEHRDNSMCIIEPALEELDSAFHDMLTSKPSELDSFLDIIKYYAPENYIQSKSVHNAERLTKSLRLDDIAESIENDFLNMLSIDLSQEGMVSGSGSDPPGILLRSFEEDALAGENPILDTDLMAEQEDFTSSSFRKVTFADDFDLSFAIQAVERKQGSVTQPLRSKRNAKILENLETEALMNKWGLNEKAFQYSPHASSGGFGSPVYLPAEEPLGLPSLEVGIGPIIRTKDGGFLRSMNPLLFRNANNGTRLIVQVSAPVVLPSAMGFTVMEILQCWASGGVEKMCIEANELMPLEDVTGKTMQQVLSESESRTDARKRWALQRKSEFDLELFVEKKPAEHWLDACSNCELMESDYVSFEDLVPMAITNIEGLLVEGLKIQSGMPGQEAPSSIRIQLPRNSAAVYLGSEGASGLPNLDLDDIIKYSMSLEEWIRLDSGEFYVEDENDEIVSELFAAYCAKFIELDSGPRTGEEKIGVFGNNFRMGLKVQLRDPLRNYEMVGSSMLALVQVDRVCSAQQPDQLALSSEELCNGEKDGLNEHMFPEGTDSEQNRKKIYDPLFKVSEVHLAGLNSLHGNKQLWGTSRQQQSGSRWLHSSGMSRSNKNLIFGTNAVPKSSSGLMKKSLPGHVLWSISIPIQGEAATWNEQVALNVHVRNPDIVFPTTLVK</sequence>
<dbReference type="EC" id="3.1.3.16" evidence="3"/>
<keyword evidence="6" id="KW-0460">Magnesium</keyword>
<evidence type="ECO:0000259" key="10">
    <source>
        <dbReference type="PROSITE" id="PS51746"/>
    </source>
</evidence>
<evidence type="ECO:0000256" key="4">
    <source>
        <dbReference type="ARBA" id="ARBA00022723"/>
    </source>
</evidence>
<name>A0AAW2MAJ1_9LAMI</name>
<dbReference type="PROSITE" id="PS01032">
    <property type="entry name" value="PPM_1"/>
    <property type="match status" value="1"/>
</dbReference>
<protein>
    <recommendedName>
        <fullName evidence="3">protein-serine/threonine phosphatase</fullName>
        <ecNumber evidence="3">3.1.3.16</ecNumber>
    </recommendedName>
</protein>
<dbReference type="Pfam" id="PF10358">
    <property type="entry name" value="NT-C2"/>
    <property type="match status" value="1"/>
</dbReference>
<dbReference type="SUPFAM" id="SSF81606">
    <property type="entry name" value="PP2C-like"/>
    <property type="match status" value="1"/>
</dbReference>
<dbReference type="EMBL" id="JACGWK010000011">
    <property type="protein sequence ID" value="KAL0327458.1"/>
    <property type="molecule type" value="Genomic_DNA"/>
</dbReference>
<accession>A0AAW2MAJ1</accession>
<gene>
    <name evidence="12" type="ORF">Sangu_1823800</name>
</gene>
<keyword evidence="4" id="KW-0479">Metal-binding</keyword>
<dbReference type="InterPro" id="IPR036457">
    <property type="entry name" value="PPM-type-like_dom_sf"/>
</dbReference>
<evidence type="ECO:0000256" key="2">
    <source>
        <dbReference type="ARBA" id="ARBA00001946"/>
    </source>
</evidence>
<evidence type="ECO:0000256" key="7">
    <source>
        <dbReference type="ARBA" id="ARBA00022912"/>
    </source>
</evidence>
<keyword evidence="8" id="KW-0464">Manganese</keyword>
<organism evidence="12">
    <name type="scientific">Sesamum angustifolium</name>
    <dbReference type="NCBI Taxonomy" id="2727405"/>
    <lineage>
        <taxon>Eukaryota</taxon>
        <taxon>Viridiplantae</taxon>
        <taxon>Streptophyta</taxon>
        <taxon>Embryophyta</taxon>
        <taxon>Tracheophyta</taxon>
        <taxon>Spermatophyta</taxon>
        <taxon>Magnoliopsida</taxon>
        <taxon>eudicotyledons</taxon>
        <taxon>Gunneridae</taxon>
        <taxon>Pentapetalae</taxon>
        <taxon>asterids</taxon>
        <taxon>lamiids</taxon>
        <taxon>Lamiales</taxon>
        <taxon>Pedaliaceae</taxon>
        <taxon>Sesamum</taxon>
    </lineage>
</organism>
<dbReference type="GO" id="GO:0004722">
    <property type="term" value="F:protein serine/threonine phosphatase activity"/>
    <property type="evidence" value="ECO:0007669"/>
    <property type="project" value="UniProtKB-EC"/>
</dbReference>
<dbReference type="InterPro" id="IPR000222">
    <property type="entry name" value="PP2C_BS"/>
</dbReference>
<dbReference type="InterPro" id="IPR001932">
    <property type="entry name" value="PPM-type_phosphatase-like_dom"/>
</dbReference>
<dbReference type="Pfam" id="PF21745">
    <property type="entry name" value="PMI1_PMIR1-2_C"/>
    <property type="match status" value="1"/>
</dbReference>
<comment type="similarity">
    <text evidence="9">Belongs to the PP2C family.</text>
</comment>
<dbReference type="InterPro" id="IPR019448">
    <property type="entry name" value="NT-C2"/>
</dbReference>
<comment type="caution">
    <text evidence="12">The sequence shown here is derived from an EMBL/GenBank/DDBJ whole genome shotgun (WGS) entry which is preliminary data.</text>
</comment>
<dbReference type="Pfam" id="PF00481">
    <property type="entry name" value="PP2C"/>
    <property type="match status" value="1"/>
</dbReference>
<proteinExistence type="inferred from homology"/>
<feature type="domain" description="PPM-type phosphatase" evidence="10">
    <location>
        <begin position="205"/>
        <end position="546"/>
    </location>
</feature>
<dbReference type="InterPro" id="IPR048972">
    <property type="entry name" value="PMI1_PMIR1-2_C"/>
</dbReference>
<dbReference type="GO" id="GO:0046872">
    <property type="term" value="F:metal ion binding"/>
    <property type="evidence" value="ECO:0007669"/>
    <property type="project" value="UniProtKB-KW"/>
</dbReference>
<comment type="cofactor">
    <cofactor evidence="1">
        <name>Mn(2+)</name>
        <dbReference type="ChEBI" id="CHEBI:29035"/>
    </cofactor>
</comment>
<evidence type="ECO:0000256" key="6">
    <source>
        <dbReference type="ARBA" id="ARBA00022842"/>
    </source>
</evidence>
<evidence type="ECO:0000259" key="11">
    <source>
        <dbReference type="PROSITE" id="PS51840"/>
    </source>
</evidence>
<dbReference type="CDD" id="cd00143">
    <property type="entry name" value="PP2Cc"/>
    <property type="match status" value="1"/>
</dbReference>
<evidence type="ECO:0000313" key="12">
    <source>
        <dbReference type="EMBL" id="KAL0327458.1"/>
    </source>
</evidence>
<dbReference type="Gene3D" id="3.60.40.10">
    <property type="entry name" value="PPM-type phosphatase domain"/>
    <property type="match status" value="2"/>
</dbReference>